<protein>
    <submittedName>
        <fullName evidence="1">Uncharacterized protein</fullName>
    </submittedName>
</protein>
<name>S7U656_DESML</name>
<sequence>MAKVFRPSTRESSILSKIESSKERARRMAINSIREHIDPLSNQVAMKLIESKLVETTNKNGLEEQVHKALETLSYAEDFDVDYEVAPFRKIVAQPHIVSLYLTAFVIEKLIDHKDTVDIYGSDDEIYACINQQVKKFIP</sequence>
<accession>S7U656</accession>
<reference evidence="1 2" key="1">
    <citation type="journal article" date="2013" name="Genome Announc.">
        <title>Draft genome sequences for three mercury-methylating, sulfate-reducing bacteria.</title>
        <authorList>
            <person name="Brown S.D."/>
            <person name="Hurt R.A.Jr."/>
            <person name="Gilmour C.C."/>
            <person name="Elias D.A."/>
        </authorList>
    </citation>
    <scope>NUCLEOTIDE SEQUENCE [LARGE SCALE GENOMIC DNA]</scope>
    <source>
        <strain evidence="1 2">DSM 2059</strain>
    </source>
</reference>
<evidence type="ECO:0000313" key="1">
    <source>
        <dbReference type="EMBL" id="EPR45011.1"/>
    </source>
</evidence>
<dbReference type="STRING" id="897.B2D07_12140"/>
<dbReference type="Proteomes" id="UP000014977">
    <property type="component" value="Unassembled WGS sequence"/>
</dbReference>
<dbReference type="EMBL" id="ATHJ01000011">
    <property type="protein sequence ID" value="EPR45011.1"/>
    <property type="molecule type" value="Genomic_DNA"/>
</dbReference>
<dbReference type="OrthoDB" id="5509144at2"/>
<gene>
    <name evidence="1" type="ORF">dsmv_1047</name>
</gene>
<proteinExistence type="predicted"/>
<organism evidence="1 2">
    <name type="scientific">Desulfococcus multivorans DSM 2059</name>
    <dbReference type="NCBI Taxonomy" id="1121405"/>
    <lineage>
        <taxon>Bacteria</taxon>
        <taxon>Pseudomonadati</taxon>
        <taxon>Thermodesulfobacteriota</taxon>
        <taxon>Desulfobacteria</taxon>
        <taxon>Desulfobacterales</taxon>
        <taxon>Desulfococcaceae</taxon>
        <taxon>Desulfococcus</taxon>
    </lineage>
</organism>
<evidence type="ECO:0000313" key="2">
    <source>
        <dbReference type="Proteomes" id="UP000014977"/>
    </source>
</evidence>
<dbReference type="eggNOG" id="ENOG502ZBPU">
    <property type="taxonomic scope" value="Bacteria"/>
</dbReference>
<keyword evidence="2" id="KW-1185">Reference proteome</keyword>
<comment type="caution">
    <text evidence="1">The sequence shown here is derived from an EMBL/GenBank/DDBJ whole genome shotgun (WGS) entry which is preliminary data.</text>
</comment>
<dbReference type="AlphaFoldDB" id="S7U656"/>